<proteinExistence type="predicted"/>
<evidence type="ECO:0000313" key="2">
    <source>
        <dbReference type="EMBL" id="BAD12907.1"/>
    </source>
</evidence>
<reference evidence="3" key="1">
    <citation type="journal article" date="2005" name="Nature">
        <title>The map-based sequence of the rice genome.</title>
        <authorList>
            <consortium name="International rice genome sequencing project (IRGSP)"/>
            <person name="Matsumoto T."/>
            <person name="Wu J."/>
            <person name="Kanamori H."/>
            <person name="Katayose Y."/>
            <person name="Fujisawa M."/>
            <person name="Namiki N."/>
            <person name="Mizuno H."/>
            <person name="Yamamoto K."/>
            <person name="Antonio B.A."/>
            <person name="Baba T."/>
            <person name="Sakata K."/>
            <person name="Nagamura Y."/>
            <person name="Aoki H."/>
            <person name="Arikawa K."/>
            <person name="Arita K."/>
            <person name="Bito T."/>
            <person name="Chiden Y."/>
            <person name="Fujitsuka N."/>
            <person name="Fukunaka R."/>
            <person name="Hamada M."/>
            <person name="Harada C."/>
            <person name="Hayashi A."/>
            <person name="Hijishita S."/>
            <person name="Honda M."/>
            <person name="Hosokawa S."/>
            <person name="Ichikawa Y."/>
            <person name="Idonuma A."/>
            <person name="Iijima M."/>
            <person name="Ikeda M."/>
            <person name="Ikeno M."/>
            <person name="Ito K."/>
            <person name="Ito S."/>
            <person name="Ito T."/>
            <person name="Ito Y."/>
            <person name="Ito Y."/>
            <person name="Iwabuchi A."/>
            <person name="Kamiya K."/>
            <person name="Karasawa W."/>
            <person name="Kurita K."/>
            <person name="Katagiri S."/>
            <person name="Kikuta A."/>
            <person name="Kobayashi H."/>
            <person name="Kobayashi N."/>
            <person name="Machita K."/>
            <person name="Maehara T."/>
            <person name="Masukawa M."/>
            <person name="Mizubayashi T."/>
            <person name="Mukai Y."/>
            <person name="Nagasaki H."/>
            <person name="Nagata Y."/>
            <person name="Naito S."/>
            <person name="Nakashima M."/>
            <person name="Nakama Y."/>
            <person name="Nakamichi Y."/>
            <person name="Nakamura M."/>
            <person name="Meguro A."/>
            <person name="Negishi M."/>
            <person name="Ohta I."/>
            <person name="Ohta T."/>
            <person name="Okamoto M."/>
            <person name="Ono N."/>
            <person name="Saji S."/>
            <person name="Sakaguchi M."/>
            <person name="Sakai K."/>
            <person name="Shibata M."/>
            <person name="Shimokawa T."/>
            <person name="Song J."/>
            <person name="Takazaki Y."/>
            <person name="Terasawa K."/>
            <person name="Tsugane M."/>
            <person name="Tsuji K."/>
            <person name="Ueda S."/>
            <person name="Waki K."/>
            <person name="Yamagata H."/>
            <person name="Yamamoto M."/>
            <person name="Yamamoto S."/>
            <person name="Yamane H."/>
            <person name="Yoshiki S."/>
            <person name="Yoshihara R."/>
            <person name="Yukawa K."/>
            <person name="Zhong H."/>
            <person name="Yano M."/>
            <person name="Yuan Q."/>
            <person name="Ouyang S."/>
            <person name="Liu J."/>
            <person name="Jones K.M."/>
            <person name="Gansberger K."/>
            <person name="Moffat K."/>
            <person name="Hill J."/>
            <person name="Bera J."/>
            <person name="Fadrosh D."/>
            <person name="Jin S."/>
            <person name="Johri S."/>
            <person name="Kim M."/>
            <person name="Overton L."/>
            <person name="Reardon M."/>
            <person name="Tsitrin T."/>
            <person name="Vuong H."/>
            <person name="Weaver B."/>
            <person name="Ciecko A."/>
            <person name="Tallon L."/>
            <person name="Jackson J."/>
            <person name="Pai G."/>
            <person name="Aken S.V."/>
            <person name="Utterback T."/>
            <person name="Reidmuller S."/>
            <person name="Feldblyum T."/>
            <person name="Hsiao J."/>
            <person name="Zismann V."/>
            <person name="Iobst S."/>
            <person name="de Vazeille A.R."/>
            <person name="Buell C.R."/>
            <person name="Ying K."/>
            <person name="Li Y."/>
            <person name="Lu T."/>
            <person name="Huang Y."/>
            <person name="Zhao Q."/>
            <person name="Feng Q."/>
            <person name="Zhang L."/>
            <person name="Zhu J."/>
            <person name="Weng Q."/>
            <person name="Mu J."/>
            <person name="Lu Y."/>
            <person name="Fan D."/>
            <person name="Liu Y."/>
            <person name="Guan J."/>
            <person name="Zhang Y."/>
            <person name="Yu S."/>
            <person name="Liu X."/>
            <person name="Zhang Y."/>
            <person name="Hong G."/>
            <person name="Han B."/>
            <person name="Choisne N."/>
            <person name="Demange N."/>
            <person name="Orjeda G."/>
            <person name="Samain S."/>
            <person name="Cattolico L."/>
            <person name="Pelletier E."/>
            <person name="Couloux A."/>
            <person name="Segurens B."/>
            <person name="Wincker P."/>
            <person name="D'Hont A."/>
            <person name="Scarpelli C."/>
            <person name="Weissenbach J."/>
            <person name="Salanoubat M."/>
            <person name="Quetier F."/>
            <person name="Yu Y."/>
            <person name="Kim H.R."/>
            <person name="Rambo T."/>
            <person name="Currie J."/>
            <person name="Collura K."/>
            <person name="Luo M."/>
            <person name="Yang T."/>
            <person name="Ammiraju J.S.S."/>
            <person name="Engler F."/>
            <person name="Soderlund C."/>
            <person name="Wing R.A."/>
            <person name="Palmer L.E."/>
            <person name="de la Bastide M."/>
            <person name="Spiegel L."/>
            <person name="Nascimento L."/>
            <person name="Zutavern T."/>
            <person name="O'Shaughnessy A."/>
            <person name="Dike S."/>
            <person name="Dedhia N."/>
            <person name="Preston R."/>
            <person name="Balija V."/>
            <person name="McCombie W.R."/>
            <person name="Chow T."/>
            <person name="Chen H."/>
            <person name="Chung M."/>
            <person name="Chen C."/>
            <person name="Shaw J."/>
            <person name="Wu H."/>
            <person name="Hsiao K."/>
            <person name="Chao Y."/>
            <person name="Chu M."/>
            <person name="Cheng C."/>
            <person name="Hour A."/>
            <person name="Lee P."/>
            <person name="Lin S."/>
            <person name="Lin Y."/>
            <person name="Liou J."/>
            <person name="Liu S."/>
            <person name="Hsing Y."/>
            <person name="Raghuvanshi S."/>
            <person name="Mohanty A."/>
            <person name="Bharti A.K."/>
            <person name="Gaur A."/>
            <person name="Gupta V."/>
            <person name="Kumar D."/>
            <person name="Ravi V."/>
            <person name="Vij S."/>
            <person name="Kapur A."/>
            <person name="Khurana P."/>
            <person name="Khurana P."/>
            <person name="Khurana J.P."/>
            <person name="Tyagi A.K."/>
            <person name="Gaikwad K."/>
            <person name="Singh A."/>
            <person name="Dalal V."/>
            <person name="Srivastava S."/>
            <person name="Dixit A."/>
            <person name="Pal A.K."/>
            <person name="Ghazi I.A."/>
            <person name="Yadav M."/>
            <person name="Pandit A."/>
            <person name="Bhargava A."/>
            <person name="Sureshbabu K."/>
            <person name="Batra K."/>
            <person name="Sharma T.R."/>
            <person name="Mohapatra T."/>
            <person name="Singh N.K."/>
            <person name="Messing J."/>
            <person name="Nelson A.B."/>
            <person name="Fuks G."/>
            <person name="Kavchok S."/>
            <person name="Keizer G."/>
            <person name="Linton E."/>
            <person name="Llaca V."/>
            <person name="Song R."/>
            <person name="Tanyolac B."/>
            <person name="Young S."/>
            <person name="Ho-Il K."/>
            <person name="Hahn J.H."/>
            <person name="Sangsakoo G."/>
            <person name="Vanavichit A."/>
            <person name="de Mattos Luiz.A.T."/>
            <person name="Zimmer P.D."/>
            <person name="Malone G."/>
            <person name="Dellagostin O."/>
            <person name="de Oliveira A.C."/>
            <person name="Bevan M."/>
            <person name="Bancroft I."/>
            <person name="Minx P."/>
            <person name="Cordum H."/>
            <person name="Wilson R."/>
            <person name="Cheng Z."/>
            <person name="Jin W."/>
            <person name="Jiang J."/>
            <person name="Leong S.A."/>
            <person name="Iwama H."/>
            <person name="Gojobori T."/>
            <person name="Itoh T."/>
            <person name="Niimura Y."/>
            <person name="Fujii Y."/>
            <person name="Habara T."/>
            <person name="Sakai H."/>
            <person name="Sato Y."/>
            <person name="Wilson G."/>
            <person name="Kumar K."/>
            <person name="McCouch S."/>
            <person name="Juretic N."/>
            <person name="Hoen D."/>
            <person name="Wright S."/>
            <person name="Bruskiewich R."/>
            <person name="Bureau T."/>
            <person name="Miyao A."/>
            <person name="Hirochika H."/>
            <person name="Nishikawa T."/>
            <person name="Kadowaki K."/>
            <person name="Sugiura M."/>
            <person name="Burr B."/>
            <person name="Sasaki T."/>
        </authorList>
    </citation>
    <scope>NUCLEOTIDE SEQUENCE [LARGE SCALE GENOMIC DNA]</scope>
    <source>
        <strain evidence="3">cv. Nipponbare</strain>
    </source>
</reference>
<protein>
    <submittedName>
        <fullName evidence="2">Uncharacterized protein</fullName>
    </submittedName>
</protein>
<evidence type="ECO:0000313" key="3">
    <source>
        <dbReference type="Proteomes" id="UP000000763"/>
    </source>
</evidence>
<name>Q6ZGX1_ORYSJ</name>
<dbReference type="AlphaFoldDB" id="Q6ZGX1"/>
<organism evidence="2 3">
    <name type="scientific">Oryza sativa subsp. japonica</name>
    <name type="common">Rice</name>
    <dbReference type="NCBI Taxonomy" id="39947"/>
    <lineage>
        <taxon>Eukaryota</taxon>
        <taxon>Viridiplantae</taxon>
        <taxon>Streptophyta</taxon>
        <taxon>Embryophyta</taxon>
        <taxon>Tracheophyta</taxon>
        <taxon>Spermatophyta</taxon>
        <taxon>Magnoliopsida</taxon>
        <taxon>Liliopsida</taxon>
        <taxon>Poales</taxon>
        <taxon>Poaceae</taxon>
        <taxon>BOP clade</taxon>
        <taxon>Oryzoideae</taxon>
        <taxon>Oryzeae</taxon>
        <taxon>Oryzinae</taxon>
        <taxon>Oryza</taxon>
        <taxon>Oryza sativa</taxon>
    </lineage>
</organism>
<gene>
    <name evidence="2" type="primary">OJ2056_H01.32</name>
</gene>
<dbReference type="EMBL" id="AP004098">
    <property type="protein sequence ID" value="BAD12907.1"/>
    <property type="molecule type" value="Genomic_DNA"/>
</dbReference>
<evidence type="ECO:0000256" key="1">
    <source>
        <dbReference type="SAM" id="MobiDB-lite"/>
    </source>
</evidence>
<feature type="region of interest" description="Disordered" evidence="1">
    <location>
        <begin position="7"/>
        <end position="26"/>
    </location>
</feature>
<reference evidence="3" key="2">
    <citation type="journal article" date="2008" name="Nucleic Acids Res.">
        <title>The rice annotation project database (RAP-DB): 2008 update.</title>
        <authorList>
            <consortium name="The rice annotation project (RAP)"/>
        </authorList>
    </citation>
    <scope>GENOME REANNOTATION</scope>
    <source>
        <strain evidence="3">cv. Nipponbare</strain>
    </source>
</reference>
<dbReference type="Proteomes" id="UP000000763">
    <property type="component" value="Chromosome 2"/>
</dbReference>
<sequence>MACFLLPSPSAAAEEGERGESERRGGEGFLERLRAFLSPPPVERERGRKCRAAIPRWNFAAPTLAYACSGVGKRSGPSVRVGVGGSAAWLRPRAGPRGWGHVGGGLVVEWLVRSMPGSPRYPPDPLRGDAHRTAPGGLTRAIGERYAKGLGGVGARV</sequence>
<feature type="compositionally biased region" description="Basic and acidic residues" evidence="1">
    <location>
        <begin position="15"/>
        <end position="26"/>
    </location>
</feature>
<accession>Q6ZGX1</accession>